<keyword evidence="6" id="KW-0653">Protein transport</keyword>
<name>A0A5P0ZIH4_9LACO</name>
<keyword evidence="7 11" id="KW-1133">Transmembrane helix</keyword>
<evidence type="ECO:0000256" key="6">
    <source>
        <dbReference type="ARBA" id="ARBA00022927"/>
    </source>
</evidence>
<dbReference type="PANTHER" id="PTHR33909:SF1">
    <property type="entry name" value="SEC TRANSLOCON ACCESSORY COMPLEX SUBUNIT YAJC"/>
    <property type="match status" value="1"/>
</dbReference>
<accession>A0A5P0ZIH4</accession>
<keyword evidence="8" id="KW-0811">Translocation</keyword>
<keyword evidence="5 11" id="KW-0812">Transmembrane</keyword>
<dbReference type="NCBIfam" id="TIGR00739">
    <property type="entry name" value="yajC"/>
    <property type="match status" value="1"/>
</dbReference>
<evidence type="ECO:0000256" key="3">
    <source>
        <dbReference type="ARBA" id="ARBA00022448"/>
    </source>
</evidence>
<evidence type="ECO:0000256" key="5">
    <source>
        <dbReference type="ARBA" id="ARBA00022692"/>
    </source>
</evidence>
<evidence type="ECO:0000256" key="1">
    <source>
        <dbReference type="ARBA" id="ARBA00004162"/>
    </source>
</evidence>
<dbReference type="AlphaFoldDB" id="A0A5P0ZIH4"/>
<dbReference type="PANTHER" id="PTHR33909">
    <property type="entry name" value="SEC TRANSLOCON ACCESSORY COMPLEX SUBUNIT YAJC"/>
    <property type="match status" value="1"/>
</dbReference>
<dbReference type="InterPro" id="IPR003849">
    <property type="entry name" value="Preprotein_translocase_YajC"/>
</dbReference>
<evidence type="ECO:0000313" key="12">
    <source>
        <dbReference type="EMBL" id="MQS52906.1"/>
    </source>
</evidence>
<dbReference type="EMBL" id="VDFM01000009">
    <property type="protein sequence ID" value="MQS52906.1"/>
    <property type="molecule type" value="Genomic_DNA"/>
</dbReference>
<evidence type="ECO:0000256" key="9">
    <source>
        <dbReference type="ARBA" id="ARBA00023136"/>
    </source>
</evidence>
<feature type="transmembrane region" description="Helical" evidence="11">
    <location>
        <begin position="15"/>
        <end position="36"/>
    </location>
</feature>
<reference evidence="12 13" key="1">
    <citation type="journal article" date="2019" name="Syst. Appl. Microbiol.">
        <title>Polyphasic characterization of two novel Lactobacillus spp. isolated from blown salami packages: Description of Lactobacillus halodurans sp. nov. and Lactobacillus salsicarnum sp. nov.</title>
        <authorList>
            <person name="Schuster J.A."/>
            <person name="Klingl A."/>
            <person name="Vogel R.F."/>
            <person name="Ehrmann M.A."/>
        </authorList>
    </citation>
    <scope>NUCLEOTIDE SEQUENCE [LARGE SCALE GENOMIC DNA]</scope>
    <source>
        <strain evidence="12 13">TMW 1.2118</strain>
    </source>
</reference>
<feature type="region of interest" description="Disordered" evidence="10">
    <location>
        <begin position="102"/>
        <end position="158"/>
    </location>
</feature>
<evidence type="ECO:0000256" key="7">
    <source>
        <dbReference type="ARBA" id="ARBA00022989"/>
    </source>
</evidence>
<dbReference type="PRINTS" id="PR01853">
    <property type="entry name" value="YAJCTRNLCASE"/>
</dbReference>
<comment type="subcellular location">
    <subcellularLocation>
        <location evidence="1">Cell membrane</location>
        <topology evidence="1">Single-pass membrane protein</topology>
    </subcellularLocation>
</comment>
<gene>
    <name evidence="12" type="primary">yajC</name>
    <name evidence="12" type="ORF">FHL02_07720</name>
</gene>
<evidence type="ECO:0000313" key="13">
    <source>
        <dbReference type="Proteomes" id="UP000380386"/>
    </source>
</evidence>
<evidence type="ECO:0000256" key="2">
    <source>
        <dbReference type="ARBA" id="ARBA00006742"/>
    </source>
</evidence>
<comment type="caution">
    <text evidence="12">The sequence shown here is derived from an EMBL/GenBank/DDBJ whole genome shotgun (WGS) entry which is preliminary data.</text>
</comment>
<evidence type="ECO:0000256" key="4">
    <source>
        <dbReference type="ARBA" id="ARBA00022475"/>
    </source>
</evidence>
<dbReference type="OrthoDB" id="9800132at2"/>
<keyword evidence="4" id="KW-1003">Cell membrane</keyword>
<dbReference type="RefSeq" id="WP_153383468.1">
    <property type="nucleotide sequence ID" value="NZ_VDFM01000009.1"/>
</dbReference>
<dbReference type="GO" id="GO:0015031">
    <property type="term" value="P:protein transport"/>
    <property type="evidence" value="ECO:0007669"/>
    <property type="project" value="UniProtKB-KW"/>
</dbReference>
<protein>
    <submittedName>
        <fullName evidence="12">Preprotein translocase subunit YajC</fullName>
    </submittedName>
</protein>
<comment type="similarity">
    <text evidence="2">Belongs to the YajC family.</text>
</comment>
<dbReference type="GO" id="GO:0005886">
    <property type="term" value="C:plasma membrane"/>
    <property type="evidence" value="ECO:0007669"/>
    <property type="project" value="UniProtKB-SubCell"/>
</dbReference>
<organism evidence="12 13">
    <name type="scientific">Companilactobacillus mishanensis</name>
    <dbReference type="NCBI Taxonomy" id="2486008"/>
    <lineage>
        <taxon>Bacteria</taxon>
        <taxon>Bacillati</taxon>
        <taxon>Bacillota</taxon>
        <taxon>Bacilli</taxon>
        <taxon>Lactobacillales</taxon>
        <taxon>Lactobacillaceae</taxon>
        <taxon>Companilactobacillus</taxon>
    </lineage>
</organism>
<dbReference type="Proteomes" id="UP000380386">
    <property type="component" value="Unassembled WGS sequence"/>
</dbReference>
<sequence>MNILTLGAAAAGNSFGQYGMLIFIVILFVGMYFISIRPQRKQQQKRQEMLKQMDKGDKVVTLGGIKGTIESIDRDNKEVVVDCDGIYLTFDLNFIRKAESKDNVKDSTNKDIEKKAESKDEKPADEKASDDAKETETKEAPAADEKSDDTKADDSDKD</sequence>
<keyword evidence="3" id="KW-0813">Transport</keyword>
<dbReference type="Pfam" id="PF02699">
    <property type="entry name" value="YajC"/>
    <property type="match status" value="1"/>
</dbReference>
<evidence type="ECO:0000256" key="11">
    <source>
        <dbReference type="SAM" id="Phobius"/>
    </source>
</evidence>
<evidence type="ECO:0000256" key="8">
    <source>
        <dbReference type="ARBA" id="ARBA00023010"/>
    </source>
</evidence>
<dbReference type="SMART" id="SM01323">
    <property type="entry name" value="YajC"/>
    <property type="match status" value="1"/>
</dbReference>
<keyword evidence="9 11" id="KW-0472">Membrane</keyword>
<proteinExistence type="inferred from homology"/>
<evidence type="ECO:0000256" key="10">
    <source>
        <dbReference type="SAM" id="MobiDB-lite"/>
    </source>
</evidence>